<dbReference type="Pfam" id="PF12697">
    <property type="entry name" value="Abhydrolase_6"/>
    <property type="match status" value="1"/>
</dbReference>
<dbReference type="InterPro" id="IPR029058">
    <property type="entry name" value="AB_hydrolase_fold"/>
</dbReference>
<dbReference type="EMBL" id="JACHDE010000069">
    <property type="protein sequence ID" value="MBB5406058.1"/>
    <property type="molecule type" value="Genomic_DNA"/>
</dbReference>
<dbReference type="RefSeq" id="WP_184229100.1">
    <property type="nucleotide sequence ID" value="NZ_JACHDE010000069.1"/>
</dbReference>
<comment type="caution">
    <text evidence="2">The sequence shown here is derived from an EMBL/GenBank/DDBJ whole genome shotgun (WGS) entry which is preliminary data.</text>
</comment>
<evidence type="ECO:0000259" key="1">
    <source>
        <dbReference type="Pfam" id="PF12697"/>
    </source>
</evidence>
<gene>
    <name evidence="2" type="ORF">HDG41_008161</name>
</gene>
<dbReference type="Proteomes" id="UP000592820">
    <property type="component" value="Unassembled WGS sequence"/>
</dbReference>
<dbReference type="SUPFAM" id="SSF53474">
    <property type="entry name" value="alpha/beta-Hydrolases"/>
    <property type="match status" value="1"/>
</dbReference>
<reference evidence="2 3" key="1">
    <citation type="submission" date="2020-08" db="EMBL/GenBank/DDBJ databases">
        <title>Genomic Encyclopedia of Type Strains, Phase IV (KMG-V): Genome sequencing to study the core and pangenomes of soil and plant-associated prokaryotes.</title>
        <authorList>
            <person name="Whitman W."/>
        </authorList>
    </citation>
    <scope>NUCLEOTIDE SEQUENCE [LARGE SCALE GENOMIC DNA]</scope>
    <source>
        <strain evidence="2 3">JPY162</strain>
    </source>
</reference>
<dbReference type="InterPro" id="IPR000073">
    <property type="entry name" value="AB_hydrolase_1"/>
</dbReference>
<organism evidence="2 3">
    <name type="scientific">Paraburkholderia youngii</name>
    <dbReference type="NCBI Taxonomy" id="2782701"/>
    <lineage>
        <taxon>Bacteria</taxon>
        <taxon>Pseudomonadati</taxon>
        <taxon>Pseudomonadota</taxon>
        <taxon>Betaproteobacteria</taxon>
        <taxon>Burkholderiales</taxon>
        <taxon>Burkholderiaceae</taxon>
        <taxon>Paraburkholderia</taxon>
    </lineage>
</organism>
<protein>
    <submittedName>
        <fullName evidence="2">Pimeloyl-ACP methyl ester carboxylesterase</fullName>
    </submittedName>
</protein>
<proteinExistence type="predicted"/>
<evidence type="ECO:0000313" key="3">
    <source>
        <dbReference type="Proteomes" id="UP000592820"/>
    </source>
</evidence>
<accession>A0A7W8LG95</accession>
<sequence length="377" mass="41991">MNHPEAKETEFRLYPGEEFVQIGRHKFLTYYRPPRHSHLPLFLFVPGAGHLGRISYGHPEGKPSDFLAYWLDILGYGMLAVSYPGDDENGSNSADLTNTEWGEITAAATERVVEAHALQRRVIACGWSMGGRIARSLNTALSARSLQIEVFISLAATPPIPGLYPFDPELVDIRASGFLDFCAPLKNGRKTYADRFVDDMEGQDALERRVIIPASIYRSEYLTEVPLSIRGDSIRFSNGRLYESIADAAADMGTFDFADWPIVGAIIPTSPRDAVHVLTDKARWTFSNTQKIFADWLKPLFDLSDGRLNTMPAQDWQRLCDIVLGVGDALTEHVPGNHFFFVGKSGAQQTAQAISRLAQATSRLRNEIRTFLQPANI</sequence>
<name>A0A7W8LG95_9BURK</name>
<dbReference type="Gene3D" id="3.40.50.1820">
    <property type="entry name" value="alpha/beta hydrolase"/>
    <property type="match status" value="1"/>
</dbReference>
<dbReference type="AlphaFoldDB" id="A0A7W8LG95"/>
<feature type="domain" description="AB hydrolase-1" evidence="1">
    <location>
        <begin position="42"/>
        <end position="210"/>
    </location>
</feature>
<evidence type="ECO:0000313" key="2">
    <source>
        <dbReference type="EMBL" id="MBB5406058.1"/>
    </source>
</evidence>